<dbReference type="PROSITE" id="PS50168">
    <property type="entry name" value="DED"/>
    <property type="match status" value="1"/>
</dbReference>
<dbReference type="EMBL" id="VSWD01000010">
    <property type="protein sequence ID" value="KAK3090469.1"/>
    <property type="molecule type" value="Genomic_DNA"/>
</dbReference>
<evidence type="ECO:0000259" key="2">
    <source>
        <dbReference type="PROSITE" id="PS50168"/>
    </source>
</evidence>
<dbReference type="InterPro" id="IPR001875">
    <property type="entry name" value="DED_dom"/>
</dbReference>
<proteinExistence type="predicted"/>
<feature type="region of interest" description="Disordered" evidence="1">
    <location>
        <begin position="103"/>
        <end position="166"/>
    </location>
</feature>
<evidence type="ECO:0000313" key="3">
    <source>
        <dbReference type="EMBL" id="KAK3090469.1"/>
    </source>
</evidence>
<evidence type="ECO:0000256" key="1">
    <source>
        <dbReference type="SAM" id="MobiDB-lite"/>
    </source>
</evidence>
<evidence type="ECO:0000313" key="4">
    <source>
        <dbReference type="Proteomes" id="UP001186944"/>
    </source>
</evidence>
<dbReference type="Proteomes" id="UP001186944">
    <property type="component" value="Unassembled WGS sequence"/>
</dbReference>
<keyword evidence="4" id="KW-1185">Reference proteome</keyword>
<dbReference type="Gene3D" id="1.10.533.10">
    <property type="entry name" value="Death Domain, Fas"/>
    <property type="match status" value="1"/>
</dbReference>
<feature type="domain" description="DED" evidence="2">
    <location>
        <begin position="14"/>
        <end position="94"/>
    </location>
</feature>
<gene>
    <name evidence="3" type="ORF">FSP39_012125</name>
</gene>
<protein>
    <recommendedName>
        <fullName evidence="2">DED domain-containing protein</fullName>
    </recommendedName>
</protein>
<dbReference type="GO" id="GO:0042981">
    <property type="term" value="P:regulation of apoptotic process"/>
    <property type="evidence" value="ECO:0007669"/>
    <property type="project" value="InterPro"/>
</dbReference>
<sequence>MPAFEINIPNCSDNFGKVLVQISRQINTEELSNLKLMTMANKKIRLQDFDRLKNPGDFLSLLYRRNYYHEKDTSFLEMILEEVGRKDLSKILFRHMMEYGGGDVRLEKDGDSTEHTESPSSSLEGQMSVDGSLDRDDLYDRDEEPMQSSQNSISDDEKLQLLQELA</sequence>
<reference evidence="3" key="1">
    <citation type="submission" date="2019-08" db="EMBL/GenBank/DDBJ databases">
        <title>The improved chromosome-level genome for the pearl oyster Pinctada fucata martensii using PacBio sequencing and Hi-C.</title>
        <authorList>
            <person name="Zheng Z."/>
        </authorList>
    </citation>
    <scope>NUCLEOTIDE SEQUENCE</scope>
    <source>
        <strain evidence="3">ZZ-2019</strain>
        <tissue evidence="3">Adductor muscle</tissue>
    </source>
</reference>
<organism evidence="3 4">
    <name type="scientific">Pinctada imbricata</name>
    <name type="common">Atlantic pearl-oyster</name>
    <name type="synonym">Pinctada martensii</name>
    <dbReference type="NCBI Taxonomy" id="66713"/>
    <lineage>
        <taxon>Eukaryota</taxon>
        <taxon>Metazoa</taxon>
        <taxon>Spiralia</taxon>
        <taxon>Lophotrochozoa</taxon>
        <taxon>Mollusca</taxon>
        <taxon>Bivalvia</taxon>
        <taxon>Autobranchia</taxon>
        <taxon>Pteriomorphia</taxon>
        <taxon>Pterioida</taxon>
        <taxon>Pterioidea</taxon>
        <taxon>Pteriidae</taxon>
        <taxon>Pinctada</taxon>
    </lineage>
</organism>
<name>A0AA88Y0L1_PINIB</name>
<dbReference type="InterPro" id="IPR011029">
    <property type="entry name" value="DEATH-like_dom_sf"/>
</dbReference>
<dbReference type="Pfam" id="PF01335">
    <property type="entry name" value="DED"/>
    <property type="match status" value="1"/>
</dbReference>
<accession>A0AA88Y0L1</accession>
<dbReference type="AlphaFoldDB" id="A0AA88Y0L1"/>
<comment type="caution">
    <text evidence="3">The sequence shown here is derived from an EMBL/GenBank/DDBJ whole genome shotgun (WGS) entry which is preliminary data.</text>
</comment>
<dbReference type="SUPFAM" id="SSF47986">
    <property type="entry name" value="DEATH domain"/>
    <property type="match status" value="1"/>
</dbReference>
<feature type="compositionally biased region" description="Basic and acidic residues" evidence="1">
    <location>
        <begin position="104"/>
        <end position="117"/>
    </location>
</feature>